<name>A0ABU8XQV0_9PROT</name>
<dbReference type="PANTHER" id="PTHR13416">
    <property type="match status" value="1"/>
</dbReference>
<evidence type="ECO:0000256" key="1">
    <source>
        <dbReference type="ARBA" id="ARBA00004127"/>
    </source>
</evidence>
<evidence type="ECO:0000256" key="3">
    <source>
        <dbReference type="ARBA" id="ARBA00022692"/>
    </source>
</evidence>
<dbReference type="RefSeq" id="WP_418158657.1">
    <property type="nucleotide sequence ID" value="NZ_JBBLZC010000005.1"/>
</dbReference>
<dbReference type="EMBL" id="JBBLZC010000005">
    <property type="protein sequence ID" value="MEK0082803.1"/>
    <property type="molecule type" value="Genomic_DNA"/>
</dbReference>
<reference evidence="8 9" key="1">
    <citation type="submission" date="2024-01" db="EMBL/GenBank/DDBJ databases">
        <title>Multi-omics insights into the function and evolution of sodium benzoate biodegradation pathways in Benzoatithermus flavus gen. nov., sp. nov. from hot spring.</title>
        <authorList>
            <person name="Hu C.-J."/>
            <person name="Li W.-J."/>
        </authorList>
    </citation>
    <scope>NUCLEOTIDE SEQUENCE [LARGE SCALE GENOMIC DNA]</scope>
    <source>
        <strain evidence="8 9">SYSU G07066</strain>
    </source>
</reference>
<keyword evidence="4" id="KW-0256">Endoplasmic reticulum</keyword>
<keyword evidence="9" id="KW-1185">Reference proteome</keyword>
<dbReference type="InterPro" id="IPR012430">
    <property type="entry name" value="TMEM43_fam"/>
</dbReference>
<gene>
    <name evidence="8" type="ORF">U1T56_06555</name>
</gene>
<evidence type="ECO:0000256" key="2">
    <source>
        <dbReference type="ARBA" id="ARBA00004586"/>
    </source>
</evidence>
<accession>A0ABU8XQV0</accession>
<dbReference type="Pfam" id="PF07787">
    <property type="entry name" value="TMEM43"/>
    <property type="match status" value="1"/>
</dbReference>
<evidence type="ECO:0000256" key="5">
    <source>
        <dbReference type="ARBA" id="ARBA00022989"/>
    </source>
</evidence>
<comment type="caution">
    <text evidence="8">The sequence shown here is derived from an EMBL/GenBank/DDBJ whole genome shotgun (WGS) entry which is preliminary data.</text>
</comment>
<comment type="subcellular location">
    <subcellularLocation>
        <location evidence="1">Endomembrane system</location>
        <topology evidence="1">Multi-pass membrane protein</topology>
    </subcellularLocation>
    <subcellularLocation>
        <location evidence="2">Endoplasmic reticulum membrane</location>
    </subcellularLocation>
</comment>
<keyword evidence="3 7" id="KW-0812">Transmembrane</keyword>
<dbReference type="PANTHER" id="PTHR13416:SF2">
    <property type="entry name" value="TRANSMEMBRANE PROTEIN 43"/>
    <property type="match status" value="1"/>
</dbReference>
<dbReference type="Proteomes" id="UP001375743">
    <property type="component" value="Unassembled WGS sequence"/>
</dbReference>
<evidence type="ECO:0000256" key="7">
    <source>
        <dbReference type="SAM" id="Phobius"/>
    </source>
</evidence>
<sequence>MGRGPARAIAVIGTSIGIGAAVVLVWNEWQLAWRLGALDEAGRNLVTVAPESRDDGGAVGRPLHLVGEALVPAPIRDPVLGVSVEALRLDRTVETYQWVERKEGSGDNKTLRYERIWSPLPIPSERFEQRTLHVNPKTLPLTSASSVAAGARIGRFELDEALLAALPATREILPEGEAGTLSARGMVFRRSGDWLYGSDPAAPEVGDVRVRLAAAPTGRISLIGTIDGSGRRLVPWRAPNGMEVALAAYGEVAPERLLGAAARGGWQEAWSLRGLGVLGMVAAVMFALPALAGRFAGNPAFRGRRRLGTMLLMAAGLAAGVCVAGRIGARLLLALGVADG</sequence>
<evidence type="ECO:0000256" key="6">
    <source>
        <dbReference type="ARBA" id="ARBA00023136"/>
    </source>
</evidence>
<evidence type="ECO:0000313" key="8">
    <source>
        <dbReference type="EMBL" id="MEK0082803.1"/>
    </source>
</evidence>
<feature type="transmembrane region" description="Helical" evidence="7">
    <location>
        <begin position="275"/>
        <end position="295"/>
    </location>
</feature>
<organism evidence="8 9">
    <name type="scientific">Benzoatithermus flavus</name>
    <dbReference type="NCBI Taxonomy" id="3108223"/>
    <lineage>
        <taxon>Bacteria</taxon>
        <taxon>Pseudomonadati</taxon>
        <taxon>Pseudomonadota</taxon>
        <taxon>Alphaproteobacteria</taxon>
        <taxon>Geminicoccales</taxon>
        <taxon>Geminicoccaceae</taxon>
        <taxon>Benzoatithermus</taxon>
    </lineage>
</organism>
<keyword evidence="6 7" id="KW-0472">Membrane</keyword>
<feature type="transmembrane region" description="Helical" evidence="7">
    <location>
        <begin position="307"/>
        <end position="325"/>
    </location>
</feature>
<keyword evidence="5 7" id="KW-1133">Transmembrane helix</keyword>
<feature type="transmembrane region" description="Helical" evidence="7">
    <location>
        <begin position="6"/>
        <end position="26"/>
    </location>
</feature>
<evidence type="ECO:0000313" key="9">
    <source>
        <dbReference type="Proteomes" id="UP001375743"/>
    </source>
</evidence>
<protein>
    <submittedName>
        <fullName evidence="8">TMEM43 family protein</fullName>
    </submittedName>
</protein>
<proteinExistence type="predicted"/>
<evidence type="ECO:0000256" key="4">
    <source>
        <dbReference type="ARBA" id="ARBA00022824"/>
    </source>
</evidence>